<dbReference type="OrthoDB" id="9977936at2759"/>
<dbReference type="GO" id="GO:0005634">
    <property type="term" value="C:nucleus"/>
    <property type="evidence" value="ECO:0007669"/>
    <property type="project" value="TreeGrafter"/>
</dbReference>
<dbReference type="InterPro" id="IPR006186">
    <property type="entry name" value="Ser/Thr-sp_prot-phosphatase"/>
</dbReference>
<evidence type="ECO:0000256" key="6">
    <source>
        <dbReference type="ARBA" id="ARBA00022801"/>
    </source>
</evidence>
<feature type="domain" description="Peptidase S1" evidence="16">
    <location>
        <begin position="335"/>
        <end position="567"/>
    </location>
</feature>
<dbReference type="GO" id="GO:0004722">
    <property type="term" value="F:protein serine/threonine phosphatase activity"/>
    <property type="evidence" value="ECO:0007669"/>
    <property type="project" value="UniProtKB-EC"/>
</dbReference>
<dbReference type="FunFam" id="2.40.10.10:FF:000077">
    <property type="entry name" value="Predicted protein"/>
    <property type="match status" value="1"/>
</dbReference>
<accession>A0A6A4W4W6</accession>
<comment type="catalytic activity">
    <reaction evidence="13 14">
        <text>O-phospho-L-threonyl-[protein] + H2O = L-threonyl-[protein] + phosphate</text>
        <dbReference type="Rhea" id="RHEA:47004"/>
        <dbReference type="Rhea" id="RHEA-COMP:11060"/>
        <dbReference type="Rhea" id="RHEA-COMP:11605"/>
        <dbReference type="ChEBI" id="CHEBI:15377"/>
        <dbReference type="ChEBI" id="CHEBI:30013"/>
        <dbReference type="ChEBI" id="CHEBI:43474"/>
        <dbReference type="ChEBI" id="CHEBI:61977"/>
        <dbReference type="EC" id="3.1.3.16"/>
    </reaction>
</comment>
<dbReference type="SUPFAM" id="SSF56300">
    <property type="entry name" value="Metallo-dependent phosphatases"/>
    <property type="match status" value="1"/>
</dbReference>
<comment type="similarity">
    <text evidence="14">Belongs to the PPP phosphatase family.</text>
</comment>
<dbReference type="SMART" id="SM00020">
    <property type="entry name" value="Tryp_SPc"/>
    <property type="match status" value="1"/>
</dbReference>
<evidence type="ECO:0000256" key="13">
    <source>
        <dbReference type="ARBA" id="ARBA00048336"/>
    </source>
</evidence>
<evidence type="ECO:0000256" key="12">
    <source>
        <dbReference type="ARBA" id="ARBA00047761"/>
    </source>
</evidence>
<dbReference type="EC" id="3.4.21.-" evidence="15"/>
<dbReference type="PANTHER" id="PTHR11668">
    <property type="entry name" value="SERINE/THREONINE PROTEIN PHOSPHATASE"/>
    <property type="match status" value="1"/>
</dbReference>
<keyword evidence="4" id="KW-0479">Metal-binding</keyword>
<evidence type="ECO:0000256" key="5">
    <source>
        <dbReference type="ARBA" id="ARBA00022729"/>
    </source>
</evidence>
<dbReference type="GO" id="GO:0006508">
    <property type="term" value="P:proteolysis"/>
    <property type="evidence" value="ECO:0007669"/>
    <property type="project" value="UniProtKB-KW"/>
</dbReference>
<dbReference type="GO" id="GO:0004252">
    <property type="term" value="F:serine-type endopeptidase activity"/>
    <property type="evidence" value="ECO:0007669"/>
    <property type="project" value="InterPro"/>
</dbReference>
<dbReference type="InterPro" id="IPR029052">
    <property type="entry name" value="Metallo-depent_PP-like"/>
</dbReference>
<dbReference type="Gene3D" id="2.40.10.10">
    <property type="entry name" value="Trypsin-like serine proteases"/>
    <property type="match status" value="1"/>
</dbReference>
<dbReference type="InterPro" id="IPR050341">
    <property type="entry name" value="PP1_catalytic_subunit"/>
</dbReference>
<dbReference type="Proteomes" id="UP000440578">
    <property type="component" value="Unassembled WGS sequence"/>
</dbReference>
<dbReference type="GO" id="GO:0005737">
    <property type="term" value="C:cytoplasm"/>
    <property type="evidence" value="ECO:0007669"/>
    <property type="project" value="TreeGrafter"/>
</dbReference>
<keyword evidence="11" id="KW-0464">Manganese</keyword>
<dbReference type="Gene3D" id="3.60.21.10">
    <property type="match status" value="2"/>
</dbReference>
<dbReference type="GO" id="GO:0046872">
    <property type="term" value="F:metal ion binding"/>
    <property type="evidence" value="ECO:0007669"/>
    <property type="project" value="UniProtKB-KW"/>
</dbReference>
<evidence type="ECO:0000313" key="17">
    <source>
        <dbReference type="EMBL" id="KAF0298790.1"/>
    </source>
</evidence>
<comment type="cofactor">
    <cofactor evidence="1">
        <name>Mn(2+)</name>
        <dbReference type="ChEBI" id="CHEBI:29035"/>
    </cofactor>
</comment>
<comment type="catalytic activity">
    <reaction evidence="12">
        <text>O-phospho-L-seryl-[protein] + H2O = L-seryl-[protein] + phosphate</text>
        <dbReference type="Rhea" id="RHEA:20629"/>
        <dbReference type="Rhea" id="RHEA-COMP:9863"/>
        <dbReference type="Rhea" id="RHEA-COMP:11604"/>
        <dbReference type="ChEBI" id="CHEBI:15377"/>
        <dbReference type="ChEBI" id="CHEBI:29999"/>
        <dbReference type="ChEBI" id="CHEBI:43474"/>
        <dbReference type="ChEBI" id="CHEBI:83421"/>
        <dbReference type="EC" id="3.1.3.16"/>
    </reaction>
</comment>
<keyword evidence="9" id="KW-0865">Zymogen</keyword>
<dbReference type="FunFam" id="3.60.21.10:FF:000212">
    <property type="entry name" value="Serine/threonine-protein phosphatase"/>
    <property type="match status" value="1"/>
</dbReference>
<evidence type="ECO:0000256" key="7">
    <source>
        <dbReference type="ARBA" id="ARBA00022825"/>
    </source>
</evidence>
<dbReference type="PRINTS" id="PR00114">
    <property type="entry name" value="STPHPHTASE"/>
</dbReference>
<comment type="caution">
    <text evidence="17">The sequence shown here is derived from an EMBL/GenBank/DDBJ whole genome shotgun (WGS) entry which is preliminary data.</text>
</comment>
<keyword evidence="8" id="KW-0904">Protein phosphatase</keyword>
<evidence type="ECO:0000256" key="1">
    <source>
        <dbReference type="ARBA" id="ARBA00001936"/>
    </source>
</evidence>
<dbReference type="InterPro" id="IPR001254">
    <property type="entry name" value="Trypsin_dom"/>
</dbReference>
<dbReference type="PROSITE" id="PS00134">
    <property type="entry name" value="TRYPSIN_HIS"/>
    <property type="match status" value="1"/>
</dbReference>
<keyword evidence="7 15" id="KW-0720">Serine protease</keyword>
<keyword evidence="10" id="KW-1015">Disulfide bond</keyword>
<dbReference type="PROSITE" id="PS00135">
    <property type="entry name" value="TRYPSIN_SER"/>
    <property type="match status" value="1"/>
</dbReference>
<dbReference type="SMART" id="SM00156">
    <property type="entry name" value="PP2Ac"/>
    <property type="match status" value="1"/>
</dbReference>
<evidence type="ECO:0000256" key="11">
    <source>
        <dbReference type="ARBA" id="ARBA00023211"/>
    </source>
</evidence>
<dbReference type="InterPro" id="IPR018114">
    <property type="entry name" value="TRYPSIN_HIS"/>
</dbReference>
<dbReference type="SUPFAM" id="SSF50494">
    <property type="entry name" value="Trypsin-like serine proteases"/>
    <property type="match status" value="1"/>
</dbReference>
<evidence type="ECO:0000259" key="16">
    <source>
        <dbReference type="PROSITE" id="PS50240"/>
    </source>
</evidence>
<evidence type="ECO:0000256" key="2">
    <source>
        <dbReference type="ARBA" id="ARBA00007664"/>
    </source>
</evidence>
<evidence type="ECO:0000256" key="15">
    <source>
        <dbReference type="RuleBase" id="RU363034"/>
    </source>
</evidence>
<evidence type="ECO:0000256" key="10">
    <source>
        <dbReference type="ARBA" id="ARBA00023157"/>
    </source>
</evidence>
<keyword evidence="5" id="KW-0732">Signal</keyword>
<dbReference type="InterPro" id="IPR009003">
    <property type="entry name" value="Peptidase_S1_PA"/>
</dbReference>
<keyword evidence="18" id="KW-1185">Reference proteome</keyword>
<evidence type="ECO:0000256" key="4">
    <source>
        <dbReference type="ARBA" id="ARBA00022723"/>
    </source>
</evidence>
<dbReference type="PANTHER" id="PTHR11668:SF300">
    <property type="entry name" value="SERINE_THREONINE-PROTEIN PHOSPHATASE"/>
    <property type="match status" value="1"/>
</dbReference>
<sequence length="572" mass="63315">MAETDKLNIDSIIARLLEGDIHGQYYDLLRLFEYGGFPPESNYLFLGDYVDRGKQSLETICLLLAYKIKYPENFFLLRGNHECASINRIYGFYEECKRRYNIKLWKTFTDCFNCLPVAAIVDEKIFCCHGGLSPDLQSMEQIRRIPRPTDVPDQGLLCDLLWSDPDKGLPCDLLWSDPDKDTMGWGENDRGVSFTFGAEVVAKFLHKHDFDLICRAHQILKANKYTVILAKQANMLIEETNARNCVDNVNFTWTVFTNQIFRPDFFTGSSGKYPVPKIEKQWHHLVLKVVLPVLDEKLDLKVHKKKGVNVKSGERSETSRSVTKCCGLARRSTRIVGGVETEVREYPWQAGLVSAGDSWIWCGGTVINDRYVLTAAHCTVGRSADRLEVLLGEHAMFLADGERRVAVAAVTEHPRYRSVDTTGYDFSLLRLAQQLDFGALGGRVAPACLPTGGEFVGVEAIVSGWGTTSAGGPQPDALHEVTVRTQSNAQCSAAYRQINPSMLCAAVSGGGKDACQGDSGGPLVTEVAGRYSLIGVVSWGIGCARPDYPGVYARVTAAADWIRHNTADASLC</sequence>
<evidence type="ECO:0000256" key="9">
    <source>
        <dbReference type="ARBA" id="ARBA00023145"/>
    </source>
</evidence>
<name>A0A6A4W4W6_AMPAM</name>
<organism evidence="17 18">
    <name type="scientific">Amphibalanus amphitrite</name>
    <name type="common">Striped barnacle</name>
    <name type="synonym">Balanus amphitrite</name>
    <dbReference type="NCBI Taxonomy" id="1232801"/>
    <lineage>
        <taxon>Eukaryota</taxon>
        <taxon>Metazoa</taxon>
        <taxon>Ecdysozoa</taxon>
        <taxon>Arthropoda</taxon>
        <taxon>Crustacea</taxon>
        <taxon>Multicrustacea</taxon>
        <taxon>Cirripedia</taxon>
        <taxon>Thoracica</taxon>
        <taxon>Thoracicalcarea</taxon>
        <taxon>Balanomorpha</taxon>
        <taxon>Balanoidea</taxon>
        <taxon>Balanidae</taxon>
        <taxon>Amphibalaninae</taxon>
        <taxon>Amphibalanus</taxon>
    </lineage>
</organism>
<keyword evidence="3 15" id="KW-0645">Protease</keyword>
<dbReference type="InterPro" id="IPR004843">
    <property type="entry name" value="Calcineurin-like_PHP"/>
</dbReference>
<dbReference type="PROSITE" id="PS00125">
    <property type="entry name" value="SER_THR_PHOSPHATASE"/>
    <property type="match status" value="1"/>
</dbReference>
<gene>
    <name evidence="17" type="primary">ppp1cc</name>
    <name evidence="17" type="ORF">FJT64_000421</name>
</gene>
<dbReference type="CDD" id="cd00190">
    <property type="entry name" value="Tryp_SPc"/>
    <property type="match status" value="1"/>
</dbReference>
<dbReference type="InterPro" id="IPR043504">
    <property type="entry name" value="Peptidase_S1_PA_chymotrypsin"/>
</dbReference>
<keyword evidence="6 14" id="KW-0378">Hydrolase</keyword>
<dbReference type="EC" id="3.1.3.16" evidence="14"/>
<evidence type="ECO:0000313" key="18">
    <source>
        <dbReference type="Proteomes" id="UP000440578"/>
    </source>
</evidence>
<comment type="similarity">
    <text evidence="2">Belongs to the peptidase S1 family.</text>
</comment>
<dbReference type="PROSITE" id="PS50240">
    <property type="entry name" value="TRYPSIN_DOM"/>
    <property type="match status" value="1"/>
</dbReference>
<protein>
    <recommendedName>
        <fullName evidence="14">Serine/threonine-protein phosphatase</fullName>
        <ecNumber evidence="14">3.1.3.16</ecNumber>
        <ecNumber evidence="15">3.4.21.-</ecNumber>
    </recommendedName>
</protein>
<dbReference type="InterPro" id="IPR033116">
    <property type="entry name" value="TRYPSIN_SER"/>
</dbReference>
<evidence type="ECO:0000256" key="3">
    <source>
        <dbReference type="ARBA" id="ARBA00022670"/>
    </source>
</evidence>
<dbReference type="Pfam" id="PF00149">
    <property type="entry name" value="Metallophos"/>
    <property type="match status" value="1"/>
</dbReference>
<evidence type="ECO:0000256" key="14">
    <source>
        <dbReference type="RuleBase" id="RU004273"/>
    </source>
</evidence>
<proteinExistence type="inferred from homology"/>
<dbReference type="EMBL" id="VIIS01001409">
    <property type="protein sequence ID" value="KAF0298790.1"/>
    <property type="molecule type" value="Genomic_DNA"/>
</dbReference>
<evidence type="ECO:0000256" key="8">
    <source>
        <dbReference type="ARBA" id="ARBA00022912"/>
    </source>
</evidence>
<dbReference type="Pfam" id="PF00089">
    <property type="entry name" value="Trypsin"/>
    <property type="match status" value="1"/>
</dbReference>
<reference evidence="17 18" key="1">
    <citation type="submission" date="2019-07" db="EMBL/GenBank/DDBJ databases">
        <title>Draft genome assembly of a fouling barnacle, Amphibalanus amphitrite (Darwin, 1854): The first reference genome for Thecostraca.</title>
        <authorList>
            <person name="Kim W."/>
        </authorList>
    </citation>
    <scope>NUCLEOTIDE SEQUENCE [LARGE SCALE GENOMIC DNA]</scope>
    <source>
        <strain evidence="17">SNU_AA5</strain>
        <tissue evidence="17">Soma without cirri and trophi</tissue>
    </source>
</reference>
<dbReference type="AlphaFoldDB" id="A0A6A4W4W6"/>